<evidence type="ECO:0000259" key="4">
    <source>
        <dbReference type="PROSITE" id="PS50055"/>
    </source>
</evidence>
<dbReference type="SMART" id="SM00194">
    <property type="entry name" value="PTPc"/>
    <property type="match status" value="1"/>
</dbReference>
<feature type="region of interest" description="Disordered" evidence="1">
    <location>
        <begin position="886"/>
        <end position="918"/>
    </location>
</feature>
<evidence type="ECO:0000256" key="1">
    <source>
        <dbReference type="SAM" id="MobiDB-lite"/>
    </source>
</evidence>
<evidence type="ECO:0000313" key="6">
    <source>
        <dbReference type="EMBL" id="PIC37330.1"/>
    </source>
</evidence>
<feature type="region of interest" description="Disordered" evidence="1">
    <location>
        <begin position="939"/>
        <end position="969"/>
    </location>
</feature>
<feature type="region of interest" description="Disordered" evidence="1">
    <location>
        <begin position="21"/>
        <end position="51"/>
    </location>
</feature>
<feature type="compositionally biased region" description="Basic and acidic residues" evidence="1">
    <location>
        <begin position="1386"/>
        <end position="1399"/>
    </location>
</feature>
<feature type="compositionally biased region" description="Low complexity" evidence="1">
    <location>
        <begin position="950"/>
        <end position="969"/>
    </location>
</feature>
<feature type="signal peptide" evidence="3">
    <location>
        <begin position="1"/>
        <end position="19"/>
    </location>
</feature>
<evidence type="ECO:0008006" key="8">
    <source>
        <dbReference type="Google" id="ProtNLM"/>
    </source>
</evidence>
<dbReference type="EMBL" id="PDUG01000004">
    <property type="protein sequence ID" value="PIC37330.1"/>
    <property type="molecule type" value="Genomic_DNA"/>
</dbReference>
<feature type="transmembrane region" description="Helical" evidence="2">
    <location>
        <begin position="853"/>
        <end position="877"/>
    </location>
</feature>
<dbReference type="SMART" id="SM00453">
    <property type="entry name" value="WSN"/>
    <property type="match status" value="1"/>
</dbReference>
<keyword evidence="2" id="KW-1133">Transmembrane helix</keyword>
<accession>A0A2G5UCS9</accession>
<dbReference type="PROSITE" id="PS50056">
    <property type="entry name" value="TYR_PHOSPHATASE_2"/>
    <property type="match status" value="1"/>
</dbReference>
<dbReference type="Pfam" id="PF00102">
    <property type="entry name" value="Y_phosphatase"/>
    <property type="match status" value="1"/>
</dbReference>
<protein>
    <recommendedName>
        <fullName evidence="8">Tyrosine-protein phosphatase domain-containing protein</fullName>
    </recommendedName>
</protein>
<dbReference type="SUPFAM" id="SSF52799">
    <property type="entry name" value="(Phosphotyrosine protein) phosphatases II"/>
    <property type="match status" value="1"/>
</dbReference>
<name>A0A2G5UCS9_9PELO</name>
<feature type="domain" description="Tyrosine-protein phosphatase" evidence="4">
    <location>
        <begin position="1078"/>
        <end position="1329"/>
    </location>
</feature>
<dbReference type="GO" id="GO:0004725">
    <property type="term" value="F:protein tyrosine phosphatase activity"/>
    <property type="evidence" value="ECO:0007669"/>
    <property type="project" value="InterPro"/>
</dbReference>
<dbReference type="InterPro" id="IPR029021">
    <property type="entry name" value="Prot-tyrosine_phosphatase-like"/>
</dbReference>
<evidence type="ECO:0000259" key="5">
    <source>
        <dbReference type="PROSITE" id="PS50056"/>
    </source>
</evidence>
<dbReference type="CDD" id="cd00047">
    <property type="entry name" value="PTPc"/>
    <property type="match status" value="1"/>
</dbReference>
<comment type="caution">
    <text evidence="6">The sequence shown here is derived from an EMBL/GenBank/DDBJ whole genome shotgun (WGS) entry which is preliminary data.</text>
</comment>
<evidence type="ECO:0000256" key="3">
    <source>
        <dbReference type="SAM" id="SignalP"/>
    </source>
</evidence>
<dbReference type="InterPro" id="IPR003125">
    <property type="entry name" value="WSN"/>
</dbReference>
<dbReference type="InterPro" id="IPR000242">
    <property type="entry name" value="PTP_cat"/>
</dbReference>
<dbReference type="Gene3D" id="3.90.190.10">
    <property type="entry name" value="Protein tyrosine phosphatase superfamily"/>
    <property type="match status" value="1"/>
</dbReference>
<keyword evidence="3" id="KW-0732">Signal</keyword>
<dbReference type="STRING" id="1611254.A0A2G5UCS9"/>
<organism evidence="6 7">
    <name type="scientific">Caenorhabditis nigoni</name>
    <dbReference type="NCBI Taxonomy" id="1611254"/>
    <lineage>
        <taxon>Eukaryota</taxon>
        <taxon>Metazoa</taxon>
        <taxon>Ecdysozoa</taxon>
        <taxon>Nematoda</taxon>
        <taxon>Chromadorea</taxon>
        <taxon>Rhabditida</taxon>
        <taxon>Rhabditina</taxon>
        <taxon>Rhabditomorpha</taxon>
        <taxon>Rhabditoidea</taxon>
        <taxon>Rhabditidae</taxon>
        <taxon>Peloderinae</taxon>
        <taxon>Caenorhabditis</taxon>
    </lineage>
</organism>
<sequence>MQQLAILLLIAIQFSDIHAYNHHHPPNSGPSPISEDPKSSRYDPSPKIPGIQDYPNDRMLLNSIMHSSVLNDDSLASPLAMHRLINSPLIRKARAASANSQEFLDHVGIIARIANGISLQAGLMNDKINIEEVAGELLNFGDVPVSTIAKFKPEVVKNFVTKLKEIPANLDSTFVTQEKQFSEWVELHKSSKTIGNVTDLSAKDKYFTVLKTLNSSDFESLTDPSRYIEKAKNEIENLKDPKTKVNSIVRSFQELSELFENFHNSIEPFKTTMERLKSSQVGNAPEVFTATEKTIKLIPKRMNFTTGFTDEGKEATVSNLKSLLLLSADSKGSIQEVNTLTSLSKTKSTPEFQKRKFTEGFPKGVEDVNQLARDVLNPWIGKIIRVDKSLDALNNGLLPLFKVNKRLGELDKKLGIFSTRPLFQSLSRIQTVQRKLSEIEPGVDEMTGSVWVDLETCKNDYNRIVESNKLVPIQAVINAVRALAQIADFKLNEVNFAEHKTKIDQFIKSLGFTDLNNPTESANQVPGIMERLKENKELDKIEQTIDNLIDMFAHFKDFETKVKDVVSKENTPIPAQITNEHNLYRCLENIQNIDKVAKAISVAHKLRSQKNDNATAVDSAIAAVSSVSKDFSNLGSLTSDTTKHSGDASTDLNKFSDSAAQSKIIGQSAVSLRFAHGLKELDSEISHLKTIDPIVKAEIQKVFDPAETKDLPAQWGDHKSHMSSLDQALSGILSFESKLDVSNAKTLEEFSNPLKNLGTIPDAKINALEKSKVLEALIAQPQIDPKVKSELEKAKQTLDKLALLDLGFAAHQSEFEKAPSAFKAFQDFLVGFLTNHNSETSGPAKDSDHTTMYIVFGVVGFVLIGVSIGGGIGAFFWRRKRQQEKEEQKAQEEHNLRQRQQELDALDQERRARDEREAERLAAIDDERRREREALLAQNREEREAREQAEAGLQAAEAGRQAAEAGRQAAEAERKRALVAARKATKKYNTERFERRRAVVNKKIATGKLNIQQRQEEKQFNDEIGKMNKSVAKYVANSKFKSTSQMCDSLGDQMNTAQKIAQRGLGDLRNASWKLLTREKHRYPDTIPLIIKTALPITYRHNHVPIHANKLTTKATYLPLATYSTTSKPQKVSREFIAAQGPLENTLDDFLCMIWVHRFETIVMLCDFNEGGIEKCARYLNNETGMGIESDQFVITTTRSGKLTLNNRNVGVSRTLKIRRKDDRMERDAHFLTHYQYLGWPDKGVPNGHEDTRKLLLDVRDSEKPVLVHCSSGCGRTMSFIGTEYIAAEVRNLTNVTASQILMELGNYRYNGIETVEQLAWLIASVCDLLTHEFRLPPKHYEALMKSIKDGRKEIFKKDLELGLKTLEDYKEGDMDKEEYQNMLKAKEVEEEEEKRKTGGGEVLIQMEEEGIGEERREEEEEEVDLEFFEMDEVEMVFS</sequence>
<reference evidence="7" key="1">
    <citation type="submission" date="2017-10" db="EMBL/GenBank/DDBJ databases">
        <title>Rapid genome shrinkage in a self-fertile nematode reveals novel sperm competition proteins.</title>
        <authorList>
            <person name="Yin D."/>
            <person name="Schwarz E.M."/>
            <person name="Thomas C.G."/>
            <person name="Felde R.L."/>
            <person name="Korf I.F."/>
            <person name="Cutter A.D."/>
            <person name="Schartner C.M."/>
            <person name="Ralston E.J."/>
            <person name="Meyer B.J."/>
            <person name="Haag E.S."/>
        </authorList>
    </citation>
    <scope>NUCLEOTIDE SEQUENCE [LARGE SCALE GENOMIC DNA]</scope>
    <source>
        <strain evidence="7">JU1422</strain>
    </source>
</reference>
<keyword evidence="2" id="KW-0812">Transmembrane</keyword>
<gene>
    <name evidence="6" type="primary">Cnig_chr_IV.g15990</name>
    <name evidence="6" type="ORF">B9Z55_015990</name>
</gene>
<dbReference type="Proteomes" id="UP000230233">
    <property type="component" value="Chromosome IV"/>
</dbReference>
<dbReference type="SMART" id="SM00404">
    <property type="entry name" value="PTPc_motif"/>
    <property type="match status" value="1"/>
</dbReference>
<dbReference type="PRINTS" id="PR00700">
    <property type="entry name" value="PRTYPHPHTASE"/>
</dbReference>
<evidence type="ECO:0000313" key="7">
    <source>
        <dbReference type="Proteomes" id="UP000230233"/>
    </source>
</evidence>
<dbReference type="InterPro" id="IPR003595">
    <property type="entry name" value="Tyr_Pase_cat"/>
</dbReference>
<dbReference type="PANTHER" id="PTHR32525:SF1">
    <property type="entry name" value="DOMAIN OF UNKNOWN FUNCTION WSN DOMAIN-CONTAINING PROTEIN-RELATED"/>
    <property type="match status" value="1"/>
</dbReference>
<evidence type="ECO:0000256" key="2">
    <source>
        <dbReference type="SAM" id="Phobius"/>
    </source>
</evidence>
<feature type="chain" id="PRO_5013962718" description="Tyrosine-protein phosphatase domain-containing protein" evidence="3">
    <location>
        <begin position="20"/>
        <end position="1439"/>
    </location>
</feature>
<feature type="compositionally biased region" description="Acidic residues" evidence="1">
    <location>
        <begin position="1407"/>
        <end position="1426"/>
    </location>
</feature>
<keyword evidence="2" id="KW-0472">Membrane</keyword>
<dbReference type="Pfam" id="PF02206">
    <property type="entry name" value="WSN"/>
    <property type="match status" value="1"/>
</dbReference>
<dbReference type="PROSITE" id="PS50055">
    <property type="entry name" value="TYR_PHOSPHATASE_PTP"/>
    <property type="match status" value="1"/>
</dbReference>
<feature type="compositionally biased region" description="Basic and acidic residues" evidence="1">
    <location>
        <begin position="939"/>
        <end position="949"/>
    </location>
</feature>
<proteinExistence type="predicted"/>
<feature type="region of interest" description="Disordered" evidence="1">
    <location>
        <begin position="1386"/>
        <end position="1426"/>
    </location>
</feature>
<feature type="domain" description="Tyrosine specific protein phosphatases" evidence="5">
    <location>
        <begin position="1250"/>
        <end position="1320"/>
    </location>
</feature>
<keyword evidence="7" id="KW-1185">Reference proteome</keyword>
<dbReference type="InterPro" id="IPR000387">
    <property type="entry name" value="Tyr_Pase_dom"/>
</dbReference>
<dbReference type="PANTHER" id="PTHR32525">
    <property type="entry name" value="PROTEIN-TYROSINE-PHOSPHATASE"/>
    <property type="match status" value="1"/>
</dbReference>
<dbReference type="OrthoDB" id="6058203at2759"/>